<feature type="compositionally biased region" description="Low complexity" evidence="4">
    <location>
        <begin position="375"/>
        <end position="386"/>
    </location>
</feature>
<dbReference type="RefSeq" id="WP_109137829.1">
    <property type="nucleotide sequence ID" value="NZ_QFFN01000027.1"/>
</dbReference>
<protein>
    <recommendedName>
        <fullName evidence="8">Signal transduction histidine kinase subgroup 3 dimerisation and phosphoacceptor domain-containing protein</fullName>
    </recommendedName>
</protein>
<gene>
    <name evidence="6" type="ORF">DF200_08395</name>
</gene>
<feature type="transmembrane region" description="Helical" evidence="5">
    <location>
        <begin position="44"/>
        <end position="74"/>
    </location>
</feature>
<keyword evidence="2" id="KW-0418">Kinase</keyword>
<accession>A0A2U2MR17</accession>
<feature type="region of interest" description="Disordered" evidence="4">
    <location>
        <begin position="371"/>
        <end position="391"/>
    </location>
</feature>
<comment type="caution">
    <text evidence="6">The sequence shown here is derived from an EMBL/GenBank/DDBJ whole genome shotgun (WGS) entry which is preliminary data.</text>
</comment>
<dbReference type="InterPro" id="IPR050482">
    <property type="entry name" value="Sensor_HK_TwoCompSys"/>
</dbReference>
<reference evidence="6 7" key="1">
    <citation type="journal article" date="2018" name="Int. J. Syst. Evol. Microbiol.">
        <title>Bifidobacterium catulorum sp. nov., a novel taxon from the faeces of the baby common marmoset (Callithrix jacchus).</title>
        <authorList>
            <person name="Modesto M."/>
            <person name="Michelini S."/>
            <person name="Oki K."/>
            <person name="Biavati B."/>
            <person name="Watanabe K."/>
            <person name="Mattarelli P."/>
        </authorList>
    </citation>
    <scope>NUCLEOTIDE SEQUENCE [LARGE SCALE GENOMIC DNA]</scope>
    <source>
        <strain evidence="6 7">MRM 8.19</strain>
    </source>
</reference>
<evidence type="ECO:0000256" key="3">
    <source>
        <dbReference type="ARBA" id="ARBA00023012"/>
    </source>
</evidence>
<evidence type="ECO:0000313" key="6">
    <source>
        <dbReference type="EMBL" id="PWG59291.1"/>
    </source>
</evidence>
<evidence type="ECO:0008006" key="8">
    <source>
        <dbReference type="Google" id="ProtNLM"/>
    </source>
</evidence>
<feature type="transmembrane region" description="Helical" evidence="5">
    <location>
        <begin position="86"/>
        <end position="109"/>
    </location>
</feature>
<dbReference type="PANTHER" id="PTHR24421">
    <property type="entry name" value="NITRATE/NITRITE SENSOR PROTEIN NARX-RELATED"/>
    <property type="match status" value="1"/>
</dbReference>
<feature type="transmembrane region" description="Helical" evidence="5">
    <location>
        <begin position="12"/>
        <end position="32"/>
    </location>
</feature>
<keyword evidence="5" id="KW-0472">Membrane</keyword>
<keyword evidence="1" id="KW-0808">Transferase</keyword>
<dbReference type="AlphaFoldDB" id="A0A2U2MR17"/>
<sequence length="441" mass="48147">MNAAERWLRSHWFRVLIAFVVLVATVIEWAAIPPVYPLNGVLSGASIVCILLSPFLPRVSGWLIIGTVVARLFILDLSGPNPLWAAYLALAIIGYDSSIPVAVAALLVISFAECVPVAVNSFNALSATWLGLVNYIAMFVFATMIGMALRWRRQRDEIREQAMALERRQWEMDMLRRNMRLGSRIHDSASGGLSYIALTAQRQLRRIGDDAERDAERRDWWFVNEQALAVLAEIHHVIDLLEQPQRRRADAGGDSVSPGDASRTASACQSAPARRTIPNVGETPPRRTTIEMIDDAVRNAGTRLDQLGFHGRIDVRGDPPDDCDAESVSAAVNLIGEISANITRHLIPESGDYCLMVTLGSKSIELMETNPLPASESSDSSASLMSNKTGRTAKLRSHGSGLALHRRIITDLGGELNTSAEDGDWVVYARIPLHGAVVGGA</sequence>
<dbReference type="InterPro" id="IPR036890">
    <property type="entry name" value="HATPase_C_sf"/>
</dbReference>
<proteinExistence type="predicted"/>
<dbReference type="GO" id="GO:0000160">
    <property type="term" value="P:phosphorelay signal transduction system"/>
    <property type="evidence" value="ECO:0007669"/>
    <property type="project" value="UniProtKB-KW"/>
</dbReference>
<evidence type="ECO:0000313" key="7">
    <source>
        <dbReference type="Proteomes" id="UP000245753"/>
    </source>
</evidence>
<evidence type="ECO:0000256" key="4">
    <source>
        <dbReference type="SAM" id="MobiDB-lite"/>
    </source>
</evidence>
<keyword evidence="7" id="KW-1185">Reference proteome</keyword>
<evidence type="ECO:0000256" key="1">
    <source>
        <dbReference type="ARBA" id="ARBA00022679"/>
    </source>
</evidence>
<evidence type="ECO:0000256" key="5">
    <source>
        <dbReference type="SAM" id="Phobius"/>
    </source>
</evidence>
<dbReference type="Proteomes" id="UP000245753">
    <property type="component" value="Unassembled WGS sequence"/>
</dbReference>
<feature type="region of interest" description="Disordered" evidence="4">
    <location>
        <begin position="245"/>
        <end position="286"/>
    </location>
</feature>
<feature type="transmembrane region" description="Helical" evidence="5">
    <location>
        <begin position="129"/>
        <end position="149"/>
    </location>
</feature>
<organism evidence="6 7">
    <name type="scientific">Bifidobacterium catulorum</name>
    <dbReference type="NCBI Taxonomy" id="1630173"/>
    <lineage>
        <taxon>Bacteria</taxon>
        <taxon>Bacillati</taxon>
        <taxon>Actinomycetota</taxon>
        <taxon>Actinomycetes</taxon>
        <taxon>Bifidobacteriales</taxon>
        <taxon>Bifidobacteriaceae</taxon>
        <taxon>Bifidobacterium</taxon>
    </lineage>
</organism>
<evidence type="ECO:0000256" key="2">
    <source>
        <dbReference type="ARBA" id="ARBA00022777"/>
    </source>
</evidence>
<dbReference type="GO" id="GO:0016301">
    <property type="term" value="F:kinase activity"/>
    <property type="evidence" value="ECO:0007669"/>
    <property type="project" value="UniProtKB-KW"/>
</dbReference>
<name>A0A2U2MR17_9BIFI</name>
<keyword evidence="5" id="KW-0812">Transmembrane</keyword>
<dbReference type="EMBL" id="QFFN01000027">
    <property type="protein sequence ID" value="PWG59291.1"/>
    <property type="molecule type" value="Genomic_DNA"/>
</dbReference>
<dbReference type="Gene3D" id="3.30.565.10">
    <property type="entry name" value="Histidine kinase-like ATPase, C-terminal domain"/>
    <property type="match status" value="1"/>
</dbReference>
<dbReference type="OrthoDB" id="3236159at2"/>
<keyword evidence="5" id="KW-1133">Transmembrane helix</keyword>
<keyword evidence="3" id="KW-0902">Two-component regulatory system</keyword>